<evidence type="ECO:0000313" key="1">
    <source>
        <dbReference type="EMBL" id="CAG9335803.1"/>
    </source>
</evidence>
<comment type="caution">
    <text evidence="1">The sequence shown here is derived from an EMBL/GenBank/DDBJ whole genome shotgun (WGS) entry which is preliminary data.</text>
</comment>
<keyword evidence="2" id="KW-1185">Reference proteome</keyword>
<proteinExistence type="predicted"/>
<accession>A0AAU9KCR2</accession>
<protein>
    <submittedName>
        <fullName evidence="1">Uncharacterized protein</fullName>
    </submittedName>
</protein>
<organism evidence="1 2">
    <name type="scientific">Blepharisma stoltei</name>
    <dbReference type="NCBI Taxonomy" id="1481888"/>
    <lineage>
        <taxon>Eukaryota</taxon>
        <taxon>Sar</taxon>
        <taxon>Alveolata</taxon>
        <taxon>Ciliophora</taxon>
        <taxon>Postciliodesmatophora</taxon>
        <taxon>Heterotrichea</taxon>
        <taxon>Heterotrichida</taxon>
        <taxon>Blepharismidae</taxon>
        <taxon>Blepharisma</taxon>
    </lineage>
</organism>
<dbReference type="Proteomes" id="UP001162131">
    <property type="component" value="Unassembled WGS sequence"/>
</dbReference>
<gene>
    <name evidence="1" type="ORF">BSTOLATCC_MIC65123</name>
</gene>
<dbReference type="AlphaFoldDB" id="A0AAU9KCR2"/>
<dbReference type="EMBL" id="CAJZBQ010000063">
    <property type="protein sequence ID" value="CAG9335803.1"/>
    <property type="molecule type" value="Genomic_DNA"/>
</dbReference>
<name>A0AAU9KCR2_9CILI</name>
<reference evidence="1" key="1">
    <citation type="submission" date="2021-09" db="EMBL/GenBank/DDBJ databases">
        <authorList>
            <consortium name="AG Swart"/>
            <person name="Singh M."/>
            <person name="Singh A."/>
            <person name="Seah K."/>
            <person name="Emmerich C."/>
        </authorList>
    </citation>
    <scope>NUCLEOTIDE SEQUENCE</scope>
    <source>
        <strain evidence="1">ATCC30299</strain>
    </source>
</reference>
<evidence type="ECO:0000313" key="2">
    <source>
        <dbReference type="Proteomes" id="UP001162131"/>
    </source>
</evidence>
<sequence length="244" mass="28433">METKEKHRRWRSERLNAYDCFPDNHDIVFSATPMPTSNLYENYLKFKIMHNKPKYSSRKEFKLGPQVALTNKIKPKSSRFSMEIPTALINRRLRNPKAKLSESPVQNSDNREFEIENLITHRKPLNLPSISSHNSPKSHNLHDSIQTTCTDAYKNLIDSTCIKQNYAEDSAIPAWHKEPIRKWNVRPPAIIFPQKSKLKCYQKEQGTENSLKSKMDKTKNDILGILNNCQEDISLFLKESIKFS</sequence>